<dbReference type="GeneID" id="80518433"/>
<organism evidence="2">
    <name type="scientific">Tupanvirus soda lake</name>
    <dbReference type="NCBI Taxonomy" id="2126985"/>
    <lineage>
        <taxon>Viruses</taxon>
        <taxon>Varidnaviria</taxon>
        <taxon>Bamfordvirae</taxon>
        <taxon>Nucleocytoviricota</taxon>
        <taxon>Megaviricetes</taxon>
        <taxon>Imitervirales</taxon>
        <taxon>Mimiviridae</taxon>
        <taxon>Megamimivirinae</taxon>
        <taxon>Tupanvirus</taxon>
        <taxon>Tupanvirus salinum</taxon>
    </lineage>
</organism>
<dbReference type="KEGG" id="vg:80518433"/>
<feature type="transmembrane region" description="Helical" evidence="1">
    <location>
        <begin position="71"/>
        <end position="91"/>
    </location>
</feature>
<evidence type="ECO:0000256" key="1">
    <source>
        <dbReference type="SAM" id="Phobius"/>
    </source>
</evidence>
<reference evidence="2" key="2">
    <citation type="journal article" date="2018" name="Nat. Commun.">
        <title>Tailed giant Tupanvirus possesses the most complete translational apparatus of the known virosphere.</title>
        <authorList>
            <person name="Abrahao J."/>
            <person name="Silva L."/>
            <person name="Silva L.S."/>
            <person name="Khalil J.Y.B."/>
            <person name="Rodrigues R."/>
            <person name="Arantes T."/>
            <person name="Assis F."/>
            <person name="Boratto P."/>
            <person name="Andrade M."/>
            <person name="Kroon E.G."/>
            <person name="Ribeiro B."/>
            <person name="Bergier I."/>
            <person name="Seligmann H."/>
            <person name="Ghigo E."/>
            <person name="Colson P."/>
            <person name="Levasseur A."/>
            <person name="Kroemer G."/>
            <person name="Raoult D."/>
            <person name="La Scola B."/>
        </authorList>
    </citation>
    <scope>NUCLEOTIDE SEQUENCE [LARGE SCALE GENOMIC DNA]</scope>
    <source>
        <strain evidence="2">Soda lake</strain>
    </source>
</reference>
<keyword evidence="1" id="KW-0472">Membrane</keyword>
<feature type="transmembrane region" description="Helical" evidence="1">
    <location>
        <begin position="201"/>
        <end position="224"/>
    </location>
</feature>
<protein>
    <submittedName>
        <fullName evidence="2">Putative orfan</fullName>
    </submittedName>
</protein>
<evidence type="ECO:0000313" key="2">
    <source>
        <dbReference type="EMBL" id="QKU35016.1"/>
    </source>
</evidence>
<reference evidence="2" key="1">
    <citation type="submission" date="2017-01" db="EMBL/GenBank/DDBJ databases">
        <authorList>
            <person name="Assis F.L."/>
            <person name="Abrahao J.S."/>
            <person name="Silva L."/>
            <person name="Khalil J.B."/>
            <person name="Rodrigues R."/>
            <person name="Silva L.S."/>
            <person name="Arantes T."/>
            <person name="Boratto P."/>
            <person name="Andrade M."/>
            <person name="Kroon E.G."/>
            <person name="Ribeiro B."/>
            <person name="Bergier I."/>
            <person name="Seligmann H."/>
            <person name="Ghigo E."/>
            <person name="Colson P."/>
            <person name="Levasseur A."/>
            <person name="Raoult D."/>
            <person name="Scola B.L."/>
        </authorList>
    </citation>
    <scope>NUCLEOTIDE SEQUENCE</scope>
    <source>
        <strain evidence="2">Soda lake</strain>
    </source>
</reference>
<proteinExistence type="predicted"/>
<feature type="transmembrane region" description="Helical" evidence="1">
    <location>
        <begin position="12"/>
        <end position="35"/>
    </location>
</feature>
<feature type="transmembrane region" description="Helical" evidence="1">
    <location>
        <begin position="162"/>
        <end position="181"/>
    </location>
</feature>
<keyword evidence="1" id="KW-0812">Transmembrane</keyword>
<sequence length="239" mass="26104">MTFLFADCIDGFFVVFDPDLIGIDFCFLSFIIFFLFVGDSYSLSLSNVVFFGIIFFLFFGKSSALSLSLSLSLTDFLDVVIFLVTVLIFFLSSEFVFFLSSEFVFFLSSEFVFFLSSELFLLGDFLFDMDSFLRGGGGALGGGGMLVFSLLSSLSYLFPSSLLVFCNVPLTTVLVFLRAFFAVKSSCNDGGLNACDKGSWLIGLFCGGGGGAICGIGCAIFGIWPYGFCMYGIWYGLIL</sequence>
<dbReference type="EMBL" id="KY523104">
    <property type="protein sequence ID" value="QKU35016.1"/>
    <property type="molecule type" value="Genomic_DNA"/>
</dbReference>
<name>A0A6N1NTU3_9VIRU</name>
<keyword evidence="1" id="KW-1133">Transmembrane helix</keyword>
<feature type="transmembrane region" description="Helical" evidence="1">
    <location>
        <begin position="103"/>
        <end position="127"/>
    </location>
</feature>
<feature type="transmembrane region" description="Helical" evidence="1">
    <location>
        <begin position="41"/>
        <end position="59"/>
    </location>
</feature>
<dbReference type="RefSeq" id="YP_010781669.1">
    <property type="nucleotide sequence ID" value="NC_075039.1"/>
</dbReference>
<feature type="transmembrane region" description="Helical" evidence="1">
    <location>
        <begin position="139"/>
        <end position="156"/>
    </location>
</feature>
<accession>A0A6N1NTU3</accession>